<dbReference type="SUPFAM" id="SSF55729">
    <property type="entry name" value="Acyl-CoA N-acyltransferases (Nat)"/>
    <property type="match status" value="1"/>
</dbReference>
<evidence type="ECO:0000256" key="3">
    <source>
        <dbReference type="ARBA" id="ARBA00023315"/>
    </source>
</evidence>
<keyword evidence="7" id="KW-1185">Reference proteome</keyword>
<comment type="caution">
    <text evidence="6">The sequence shown here is derived from an EMBL/GenBank/DDBJ whole genome shotgun (WGS) entry which is preliminary data.</text>
</comment>
<name>A0A4U0XIQ5_9PEZI</name>
<evidence type="ECO:0000256" key="2">
    <source>
        <dbReference type="ARBA" id="ARBA00022679"/>
    </source>
</evidence>
<feature type="domain" description="N-acetyltransferase" evidence="5">
    <location>
        <begin position="14"/>
        <end position="239"/>
    </location>
</feature>
<proteinExistence type="inferred from homology"/>
<gene>
    <name evidence="6" type="ORF">B0A55_03089</name>
</gene>
<evidence type="ECO:0000256" key="4">
    <source>
        <dbReference type="SAM" id="MobiDB-lite"/>
    </source>
</evidence>
<evidence type="ECO:0000256" key="1">
    <source>
        <dbReference type="ARBA" id="ARBA00009342"/>
    </source>
</evidence>
<feature type="region of interest" description="Disordered" evidence="4">
    <location>
        <begin position="171"/>
        <end position="212"/>
    </location>
</feature>
<dbReference type="PANTHER" id="PTHR13256:SF16">
    <property type="entry name" value="ALPHA_BETA-TUBULIN-N-ACETYLTRANSFERASE 9"/>
    <property type="match status" value="1"/>
</dbReference>
<dbReference type="Gene3D" id="3.40.630.30">
    <property type="match status" value="1"/>
</dbReference>
<dbReference type="STRING" id="329884.A0A4U0XIQ5"/>
<organism evidence="6 7">
    <name type="scientific">Friedmanniomyces simplex</name>
    <dbReference type="NCBI Taxonomy" id="329884"/>
    <lineage>
        <taxon>Eukaryota</taxon>
        <taxon>Fungi</taxon>
        <taxon>Dikarya</taxon>
        <taxon>Ascomycota</taxon>
        <taxon>Pezizomycotina</taxon>
        <taxon>Dothideomycetes</taxon>
        <taxon>Dothideomycetidae</taxon>
        <taxon>Mycosphaerellales</taxon>
        <taxon>Teratosphaeriaceae</taxon>
        <taxon>Friedmanniomyces</taxon>
    </lineage>
</organism>
<evidence type="ECO:0000313" key="6">
    <source>
        <dbReference type="EMBL" id="TKA76191.1"/>
    </source>
</evidence>
<accession>A0A4U0XIQ5</accession>
<reference evidence="6 7" key="1">
    <citation type="submission" date="2017-03" db="EMBL/GenBank/DDBJ databases">
        <title>Genomes of endolithic fungi from Antarctica.</title>
        <authorList>
            <person name="Coleine C."/>
            <person name="Masonjones S."/>
            <person name="Stajich J.E."/>
        </authorList>
    </citation>
    <scope>NUCLEOTIDE SEQUENCE [LARGE SCALE GENOMIC DNA]</scope>
    <source>
        <strain evidence="6 7">CCFEE 5184</strain>
    </source>
</reference>
<dbReference type="PANTHER" id="PTHR13256">
    <property type="entry name" value="N-ACETYLTRANSFERASE 9"/>
    <property type="match status" value="1"/>
</dbReference>
<evidence type="ECO:0000259" key="5">
    <source>
        <dbReference type="Pfam" id="PF13302"/>
    </source>
</evidence>
<dbReference type="EMBL" id="NAJQ01000171">
    <property type="protein sequence ID" value="TKA76191.1"/>
    <property type="molecule type" value="Genomic_DNA"/>
</dbReference>
<dbReference type="InterPro" id="IPR000182">
    <property type="entry name" value="GNAT_dom"/>
</dbReference>
<keyword evidence="2" id="KW-0808">Transferase</keyword>
<protein>
    <recommendedName>
        <fullName evidence="5">N-acetyltransferase domain-containing protein</fullName>
    </recommendedName>
</protein>
<dbReference type="Proteomes" id="UP000309340">
    <property type="component" value="Unassembled WGS sequence"/>
</dbReference>
<sequence length="306" mass="33775">MKVNQHHALHTNKVLLLPYSAHHVPTYHAWMQDPSLQIATASEPLTLDEEYAMQRSWREDADKLTFIVCLPLTRPLPLMADMRQPAALVHVGVDDAPERMVGDVNLFLSQATDDDDDGEGSGVEGVIGEIELMIARKDLHRQGYGRAALLTFTGYIIFHWPTIYLEYKSSQPAAPWPTPPSNQEDSPAEKTPGPASGDRACAPPSSIPRDSRPSLRYLRVKIHQNNLPSIALFESIGYKRTRADKPNYFGEVELRWRDDGGFLRRLKDLPWMKGDGWDAGVLPFDGGGNGESVAAAAAAAAAVNGR</sequence>
<dbReference type="AlphaFoldDB" id="A0A4U0XIQ5"/>
<evidence type="ECO:0000313" key="7">
    <source>
        <dbReference type="Proteomes" id="UP000309340"/>
    </source>
</evidence>
<dbReference type="InterPro" id="IPR016181">
    <property type="entry name" value="Acyl_CoA_acyltransferase"/>
</dbReference>
<dbReference type="InterPro" id="IPR039135">
    <property type="entry name" value="NAT9-like"/>
</dbReference>
<comment type="similarity">
    <text evidence="1">Belongs to the acetyltransferase family. GNAT subfamily.</text>
</comment>
<dbReference type="GO" id="GO:0008080">
    <property type="term" value="F:N-acetyltransferase activity"/>
    <property type="evidence" value="ECO:0007669"/>
    <property type="project" value="InterPro"/>
</dbReference>
<dbReference type="Pfam" id="PF13302">
    <property type="entry name" value="Acetyltransf_3"/>
    <property type="match status" value="1"/>
</dbReference>
<keyword evidence="3" id="KW-0012">Acyltransferase</keyword>
<dbReference type="OrthoDB" id="5043642at2759"/>